<evidence type="ECO:0000259" key="1">
    <source>
        <dbReference type="Pfam" id="PF08447"/>
    </source>
</evidence>
<dbReference type="AlphaFoldDB" id="A0A8T4IDY4"/>
<dbReference type="Proteomes" id="UP000676996">
    <property type="component" value="Unassembled WGS sequence"/>
</dbReference>
<comment type="caution">
    <text evidence="2">The sequence shown here is derived from an EMBL/GenBank/DDBJ whole genome shotgun (WGS) entry which is preliminary data.</text>
</comment>
<protein>
    <submittedName>
        <fullName evidence="2">PAS domain-containing protein</fullName>
    </submittedName>
</protein>
<feature type="domain" description="PAS fold-3" evidence="1">
    <location>
        <begin position="42"/>
        <end position="125"/>
    </location>
</feature>
<dbReference type="RefSeq" id="WP_284054467.1">
    <property type="nucleotide sequence ID" value="NZ_JAGRQC010000003.1"/>
</dbReference>
<proteinExistence type="predicted"/>
<name>A0A8T4IDY4_9SPHN</name>
<dbReference type="SUPFAM" id="SSF55785">
    <property type="entry name" value="PYP-like sensor domain (PAS domain)"/>
    <property type="match status" value="1"/>
</dbReference>
<organism evidence="2 3">
    <name type="scientific">Stakelama marina</name>
    <dbReference type="NCBI Taxonomy" id="2826939"/>
    <lineage>
        <taxon>Bacteria</taxon>
        <taxon>Pseudomonadati</taxon>
        <taxon>Pseudomonadota</taxon>
        <taxon>Alphaproteobacteria</taxon>
        <taxon>Sphingomonadales</taxon>
        <taxon>Sphingomonadaceae</taxon>
        <taxon>Stakelama</taxon>
    </lineage>
</organism>
<gene>
    <name evidence="2" type="ORF">J7S20_11990</name>
</gene>
<evidence type="ECO:0000313" key="3">
    <source>
        <dbReference type="Proteomes" id="UP000676996"/>
    </source>
</evidence>
<accession>A0A8T4IDY4</accession>
<keyword evidence="3" id="KW-1185">Reference proteome</keyword>
<evidence type="ECO:0000313" key="2">
    <source>
        <dbReference type="EMBL" id="MBR0553228.1"/>
    </source>
</evidence>
<dbReference type="InterPro" id="IPR013655">
    <property type="entry name" value="PAS_fold_3"/>
</dbReference>
<sequence length="135" mass="15319">MQPTEPLPLNHSWPLIDQAARLAPDNGVGIGRWACDLADNALDWSDQVYDIFGLPRGERISRADAVALYCEDSRDAMERLRAHAIRHRRGFTVDVRIRPVGSPLRWMRLSAAPICRHGQVVALHGLKQDVTREYR</sequence>
<dbReference type="EMBL" id="JAGRQC010000003">
    <property type="protein sequence ID" value="MBR0553228.1"/>
    <property type="molecule type" value="Genomic_DNA"/>
</dbReference>
<dbReference type="Gene3D" id="3.30.450.20">
    <property type="entry name" value="PAS domain"/>
    <property type="match status" value="1"/>
</dbReference>
<reference evidence="2" key="1">
    <citation type="submission" date="2021-04" db="EMBL/GenBank/DDBJ databases">
        <title>Ouciella asimina sp. nov., isolated from the surface seawater in the hydrothermal field of Okinawa Trough.</title>
        <authorList>
            <person name="Shuang W."/>
        </authorList>
    </citation>
    <scope>NUCLEOTIDE SEQUENCE</scope>
    <source>
        <strain evidence="2">LXI357</strain>
    </source>
</reference>
<dbReference type="InterPro" id="IPR035965">
    <property type="entry name" value="PAS-like_dom_sf"/>
</dbReference>
<dbReference type="Pfam" id="PF08447">
    <property type="entry name" value="PAS_3"/>
    <property type="match status" value="1"/>
</dbReference>